<keyword evidence="1" id="KW-0732">Signal</keyword>
<gene>
    <name evidence="2" type="ORF">PF008_g16019</name>
</gene>
<organism evidence="2 3">
    <name type="scientific">Phytophthora fragariae</name>
    <dbReference type="NCBI Taxonomy" id="53985"/>
    <lineage>
        <taxon>Eukaryota</taxon>
        <taxon>Sar</taxon>
        <taxon>Stramenopiles</taxon>
        <taxon>Oomycota</taxon>
        <taxon>Peronosporomycetes</taxon>
        <taxon>Peronosporales</taxon>
        <taxon>Peronosporaceae</taxon>
        <taxon>Phytophthora</taxon>
    </lineage>
</organism>
<evidence type="ECO:0000313" key="3">
    <source>
        <dbReference type="Proteomes" id="UP000486351"/>
    </source>
</evidence>
<dbReference type="AlphaFoldDB" id="A0A6G0RDP8"/>
<evidence type="ECO:0000313" key="2">
    <source>
        <dbReference type="EMBL" id="KAE9329097.1"/>
    </source>
</evidence>
<name>A0A6G0RDP8_9STRA</name>
<evidence type="ECO:0000256" key="1">
    <source>
        <dbReference type="SAM" id="SignalP"/>
    </source>
</evidence>
<comment type="caution">
    <text evidence="2">The sequence shown here is derived from an EMBL/GenBank/DDBJ whole genome shotgun (WGS) entry which is preliminary data.</text>
</comment>
<sequence length="56" mass="5990">MQCSDLILAFASIVLKYACVGPITPPAGFLNAGIITADAWKAESPSMYSLRRKKAC</sequence>
<protein>
    <submittedName>
        <fullName evidence="2">Uncharacterized protein</fullName>
    </submittedName>
</protein>
<dbReference type="Proteomes" id="UP000486351">
    <property type="component" value="Unassembled WGS sequence"/>
</dbReference>
<feature type="signal peptide" evidence="1">
    <location>
        <begin position="1"/>
        <end position="18"/>
    </location>
</feature>
<proteinExistence type="predicted"/>
<dbReference type="EMBL" id="QXFY01001075">
    <property type="protein sequence ID" value="KAE9329097.1"/>
    <property type="molecule type" value="Genomic_DNA"/>
</dbReference>
<reference evidence="2 3" key="1">
    <citation type="submission" date="2018-09" db="EMBL/GenBank/DDBJ databases">
        <title>Genomic investigation of the strawberry pathogen Phytophthora fragariae indicates pathogenicity is determined by transcriptional variation in three key races.</title>
        <authorList>
            <person name="Adams T.M."/>
            <person name="Armitage A.D."/>
            <person name="Sobczyk M.K."/>
            <person name="Bates H.J."/>
            <person name="Dunwell J.M."/>
            <person name="Nellist C.F."/>
            <person name="Harrison R.J."/>
        </authorList>
    </citation>
    <scope>NUCLEOTIDE SEQUENCE [LARGE SCALE GENOMIC DNA]</scope>
    <source>
        <strain evidence="2 3">NOV-77</strain>
    </source>
</reference>
<feature type="chain" id="PRO_5026073738" evidence="1">
    <location>
        <begin position="19"/>
        <end position="56"/>
    </location>
</feature>
<accession>A0A6G0RDP8</accession>